<name>A0A139AWE9_GONPJ</name>
<comment type="subunit">
    <text evidence="8">Component of the oligosaccharyltransferase (OST) complex.</text>
</comment>
<organism evidence="11 12">
    <name type="scientific">Gonapodya prolifera (strain JEL478)</name>
    <name type="common">Monoblepharis prolifera</name>
    <dbReference type="NCBI Taxonomy" id="1344416"/>
    <lineage>
        <taxon>Eukaryota</taxon>
        <taxon>Fungi</taxon>
        <taxon>Fungi incertae sedis</taxon>
        <taxon>Chytridiomycota</taxon>
        <taxon>Chytridiomycota incertae sedis</taxon>
        <taxon>Monoblepharidomycetes</taxon>
        <taxon>Monoblepharidales</taxon>
        <taxon>Gonapodyaceae</taxon>
        <taxon>Gonapodya</taxon>
    </lineage>
</organism>
<evidence type="ECO:0000256" key="2">
    <source>
        <dbReference type="ARBA" id="ARBA00004922"/>
    </source>
</evidence>
<comment type="pathway">
    <text evidence="2 8">Protein modification; protein glycosylation.</text>
</comment>
<sequence>MMARGALFSALIALFLLNACAVAKSASGSRVLVLLDKLDDRADYSAFFSSLSERGFDVYFKEASDVSAKLVDFGERLYDHAILFSQKSSGVLSATKLVEFVKLEGNVLAAVGRNPPDNVRDFAYEFNVGVDETDTAVIDHFNFNSTEGAQSSHTTILANAFAPSAAVYSQSTLSGGAVLYDGVALKFGKNPLLLKLLVGSATTYTWGARESSDVTEQPYVSGSELILAGAAQTRSNARVTFVGSQKLFSDRHICNDTSLNQTTSRFKLHVLENIIVVDSKSGNAAFAADISKWTFQERGVLKISAVQHHKEDESFQRDSYRVKDHIVYQLDISEYRDGKWRPFVAPDVQVEAVMIDPYIRATLQPSSSAKPSSATATTYVTKFQLPDQYGVFTFKVDYRRPGYSWIFTKETLPVQQFRHNDYERFLVVASPYYAAALSTATASFLFMIAVMYSS</sequence>
<keyword evidence="12" id="KW-1185">Reference proteome</keyword>
<proteinExistence type="inferred from homology"/>
<dbReference type="STRING" id="1344416.A0A139AWE9"/>
<comment type="function">
    <text evidence="8">Subunit of the oligosaccharyl transferase (OST) complex that catalyzes the initial transfer of a defined glycan (Glc(3)Man(9)GlcNAc(2) in eukaryotes) from the lipid carrier dolichol-pyrophosphate to an asparagine residue within an Asn-X-Ser/Thr consensus motif in nascent polypeptide chains, the first step in protein N-glycosylation. N-glycosylation occurs cotranslationally and the complex associates with the Sec61 complex at the channel-forming translocon complex that mediates protein translocation across the endoplasmic reticulum (ER).</text>
</comment>
<dbReference type="AlphaFoldDB" id="A0A139AWE9"/>
<evidence type="ECO:0000313" key="12">
    <source>
        <dbReference type="Proteomes" id="UP000070544"/>
    </source>
</evidence>
<evidence type="ECO:0000256" key="4">
    <source>
        <dbReference type="ARBA" id="ARBA00022692"/>
    </source>
</evidence>
<dbReference type="OMA" id="AHDEYPR"/>
<feature type="chain" id="PRO_5007230266" description="Dolichyl-diphosphooligosaccharide--protein glycosyltransferase subunit WBP1" evidence="8">
    <location>
        <begin position="24"/>
        <end position="454"/>
    </location>
</feature>
<dbReference type="Pfam" id="PF03345">
    <property type="entry name" value="OST48_N"/>
    <property type="match status" value="1"/>
</dbReference>
<reference evidence="11 12" key="1">
    <citation type="journal article" date="2015" name="Genome Biol. Evol.">
        <title>Phylogenomic analyses indicate that early fungi evolved digesting cell walls of algal ancestors of land plants.</title>
        <authorList>
            <person name="Chang Y."/>
            <person name="Wang S."/>
            <person name="Sekimoto S."/>
            <person name="Aerts A.L."/>
            <person name="Choi C."/>
            <person name="Clum A."/>
            <person name="LaButti K.M."/>
            <person name="Lindquist E.A."/>
            <person name="Yee Ngan C."/>
            <person name="Ohm R.A."/>
            <person name="Salamov A.A."/>
            <person name="Grigoriev I.V."/>
            <person name="Spatafora J.W."/>
            <person name="Berbee M.L."/>
        </authorList>
    </citation>
    <scope>NUCLEOTIDE SEQUENCE [LARGE SCALE GENOMIC DNA]</scope>
    <source>
        <strain evidence="11 12">JEL478</strain>
    </source>
</reference>
<feature type="domain" description="OST48 middle" evidence="10">
    <location>
        <begin position="308"/>
        <end position="453"/>
    </location>
</feature>
<comment type="subcellular location">
    <subcellularLocation>
        <location evidence="8">Endoplasmic reticulum membrane</location>
        <topology evidence="8">Single-pass type I membrane protein</topology>
    </subcellularLocation>
    <subcellularLocation>
        <location evidence="1">Membrane</location>
        <topology evidence="1">Single-pass type I membrane protein</topology>
    </subcellularLocation>
</comment>
<evidence type="ECO:0000256" key="7">
    <source>
        <dbReference type="ARBA" id="ARBA00023136"/>
    </source>
</evidence>
<keyword evidence="7 8" id="KW-0472">Membrane</keyword>
<comment type="similarity">
    <text evidence="3 8">Belongs to the DDOST 48 kDa subunit family.</text>
</comment>
<dbReference type="PANTHER" id="PTHR10830:SF0">
    <property type="entry name" value="DOLICHYL-DIPHOSPHOOLIGOSACCHARIDE--PROTEIN GLYCOSYLTRANSFERASE 48 KDA SUBUNIT"/>
    <property type="match status" value="1"/>
</dbReference>
<dbReference type="InterPro" id="IPR005013">
    <property type="entry name" value="DDOST_48_kDa_subunit"/>
</dbReference>
<evidence type="ECO:0000259" key="10">
    <source>
        <dbReference type="Pfam" id="PF23358"/>
    </source>
</evidence>
<evidence type="ECO:0000259" key="9">
    <source>
        <dbReference type="Pfam" id="PF03345"/>
    </source>
</evidence>
<gene>
    <name evidence="11" type="ORF">M427DRAFT_40741</name>
</gene>
<keyword evidence="6 8" id="KW-1133">Transmembrane helix</keyword>
<evidence type="ECO:0000313" key="11">
    <source>
        <dbReference type="EMBL" id="KXS21071.1"/>
    </source>
</evidence>
<keyword evidence="5 8" id="KW-0256">Endoplasmic reticulum</keyword>
<feature type="signal peptide" evidence="8">
    <location>
        <begin position="1"/>
        <end position="23"/>
    </location>
</feature>
<dbReference type="EMBL" id="KQ965733">
    <property type="protein sequence ID" value="KXS21071.1"/>
    <property type="molecule type" value="Genomic_DNA"/>
</dbReference>
<protein>
    <recommendedName>
        <fullName evidence="8">Dolichyl-diphosphooligosaccharide--protein glycosyltransferase subunit WBP1</fullName>
        <shortName evidence="8">Oligosaccharyl transferase subunit WBP1</shortName>
    </recommendedName>
</protein>
<keyword evidence="4 8" id="KW-0812">Transmembrane</keyword>
<dbReference type="GO" id="GO:0016740">
    <property type="term" value="F:transferase activity"/>
    <property type="evidence" value="ECO:0007669"/>
    <property type="project" value="UniProtKB-KW"/>
</dbReference>
<keyword evidence="11" id="KW-0808">Transferase</keyword>
<dbReference type="InterPro" id="IPR055457">
    <property type="entry name" value="OST48_N"/>
</dbReference>
<feature type="transmembrane region" description="Helical" evidence="8">
    <location>
        <begin position="432"/>
        <end position="452"/>
    </location>
</feature>
<dbReference type="PANTHER" id="PTHR10830">
    <property type="entry name" value="DOLICHYL-DIPHOSPHOOLIGOSACCHARIDE--PROTEIN GLYCOSYLTRANSFERASE 48 KDA SUBUNIT"/>
    <property type="match status" value="1"/>
</dbReference>
<evidence type="ECO:0000256" key="6">
    <source>
        <dbReference type="ARBA" id="ARBA00022989"/>
    </source>
</evidence>
<dbReference type="GO" id="GO:0018279">
    <property type="term" value="P:protein N-linked glycosylation via asparagine"/>
    <property type="evidence" value="ECO:0007669"/>
    <property type="project" value="UniProtKB-UniRule"/>
</dbReference>
<evidence type="ECO:0000256" key="8">
    <source>
        <dbReference type="RuleBase" id="RU361142"/>
    </source>
</evidence>
<dbReference type="OrthoDB" id="29105at2759"/>
<dbReference type="InterPro" id="IPR055459">
    <property type="entry name" value="OST48_MD"/>
</dbReference>
<dbReference type="Pfam" id="PF23358">
    <property type="entry name" value="OST48_MD"/>
    <property type="match status" value="1"/>
</dbReference>
<dbReference type="GO" id="GO:0008250">
    <property type="term" value="C:oligosaccharyltransferase complex"/>
    <property type="evidence" value="ECO:0007669"/>
    <property type="project" value="TreeGrafter"/>
</dbReference>
<accession>A0A139AWE9</accession>
<dbReference type="UniPathway" id="UPA00378"/>
<evidence type="ECO:0000256" key="1">
    <source>
        <dbReference type="ARBA" id="ARBA00004479"/>
    </source>
</evidence>
<evidence type="ECO:0000256" key="3">
    <source>
        <dbReference type="ARBA" id="ARBA00008743"/>
    </source>
</evidence>
<keyword evidence="8" id="KW-0732">Signal</keyword>
<feature type="domain" description="OST48 N-terminal" evidence="9">
    <location>
        <begin position="30"/>
        <end position="294"/>
    </location>
</feature>
<dbReference type="Proteomes" id="UP000070544">
    <property type="component" value="Unassembled WGS sequence"/>
</dbReference>
<evidence type="ECO:0000256" key="5">
    <source>
        <dbReference type="ARBA" id="ARBA00022824"/>
    </source>
</evidence>